<protein>
    <submittedName>
        <fullName evidence="1">Uncharacterized protein</fullName>
    </submittedName>
</protein>
<evidence type="ECO:0000313" key="2">
    <source>
        <dbReference type="Proteomes" id="UP000308230"/>
    </source>
</evidence>
<evidence type="ECO:0000313" key="1">
    <source>
        <dbReference type="EMBL" id="TLS36481.1"/>
    </source>
</evidence>
<sequence>MINEVNITESRDFQKAYNGFYRIRQRPKEFYETYYSFMEDNKDRSPSFRDTLQHKHNVHGRVEASFSSKLVATINPDLPVWETVVLDNLGLKPPAYYKKDKSERMRFYI</sequence>
<keyword evidence="2" id="KW-1185">Reference proteome</keyword>
<gene>
    <name evidence="1" type="ORF">FCL54_14795</name>
</gene>
<comment type="caution">
    <text evidence="1">The sequence shown here is derived from an EMBL/GenBank/DDBJ whole genome shotgun (WGS) entry which is preliminary data.</text>
</comment>
<dbReference type="AlphaFoldDB" id="A0A5R9F0E8"/>
<reference evidence="1 2" key="1">
    <citation type="submission" date="2019-04" db="EMBL/GenBank/DDBJ databases">
        <title>Bacillus caeni sp. nov., a bacterium isolated from mangrove sediment.</title>
        <authorList>
            <person name="Huang H."/>
            <person name="Mo K."/>
            <person name="Hu Y."/>
        </authorList>
    </citation>
    <scope>NUCLEOTIDE SEQUENCE [LARGE SCALE GENOMIC DNA]</scope>
    <source>
        <strain evidence="1 2">HB172195</strain>
    </source>
</reference>
<name>A0A5R9F0E8_9BACL</name>
<accession>A0A5R9F0E8</accession>
<proteinExistence type="predicted"/>
<dbReference type="Proteomes" id="UP000308230">
    <property type="component" value="Unassembled WGS sequence"/>
</dbReference>
<dbReference type="EMBL" id="SWLG01000010">
    <property type="protein sequence ID" value="TLS36481.1"/>
    <property type="molecule type" value="Genomic_DNA"/>
</dbReference>
<organism evidence="1 2">
    <name type="scientific">Exobacillus caeni</name>
    <dbReference type="NCBI Taxonomy" id="2574798"/>
    <lineage>
        <taxon>Bacteria</taxon>
        <taxon>Bacillati</taxon>
        <taxon>Bacillota</taxon>
        <taxon>Bacilli</taxon>
        <taxon>Bacillales</taxon>
        <taxon>Guptibacillaceae</taxon>
        <taxon>Exobacillus</taxon>
    </lineage>
</organism>